<feature type="transmembrane region" description="Helical" evidence="7">
    <location>
        <begin position="35"/>
        <end position="54"/>
    </location>
</feature>
<keyword evidence="3" id="KW-1003">Cell membrane</keyword>
<keyword evidence="6 7" id="KW-0472">Membrane</keyword>
<evidence type="ECO:0000256" key="4">
    <source>
        <dbReference type="ARBA" id="ARBA00022692"/>
    </source>
</evidence>
<dbReference type="InterPro" id="IPR052031">
    <property type="entry name" value="Membrane_Transporter-Flippase"/>
</dbReference>
<feature type="transmembrane region" description="Helical" evidence="7">
    <location>
        <begin position="356"/>
        <end position="373"/>
    </location>
</feature>
<feature type="transmembrane region" description="Helical" evidence="7">
    <location>
        <begin position="419"/>
        <end position="440"/>
    </location>
</feature>
<dbReference type="Pfam" id="PF01554">
    <property type="entry name" value="MatE"/>
    <property type="match status" value="2"/>
</dbReference>
<comment type="subcellular location">
    <subcellularLocation>
        <location evidence="1">Cell membrane</location>
        <topology evidence="1">Multi-pass membrane protein</topology>
    </subcellularLocation>
</comment>
<feature type="transmembrane region" description="Helical" evidence="7">
    <location>
        <begin position="234"/>
        <end position="252"/>
    </location>
</feature>
<evidence type="ECO:0000256" key="1">
    <source>
        <dbReference type="ARBA" id="ARBA00004651"/>
    </source>
</evidence>
<evidence type="ECO:0000256" key="2">
    <source>
        <dbReference type="ARBA" id="ARBA00022448"/>
    </source>
</evidence>
<proteinExistence type="predicted"/>
<evidence type="ECO:0000313" key="8">
    <source>
        <dbReference type="EMBL" id="USY21845.1"/>
    </source>
</evidence>
<dbReference type="InterPro" id="IPR002528">
    <property type="entry name" value="MATE_fam"/>
</dbReference>
<feature type="transmembrane region" description="Helical" evidence="7">
    <location>
        <begin position="180"/>
        <end position="198"/>
    </location>
</feature>
<evidence type="ECO:0000313" key="9">
    <source>
        <dbReference type="Proteomes" id="UP001055940"/>
    </source>
</evidence>
<feature type="transmembrane region" description="Helical" evidence="7">
    <location>
        <begin position="153"/>
        <end position="174"/>
    </location>
</feature>
<accession>A0ABY5DFQ2</accession>
<organism evidence="8 9">
    <name type="scientific">Nocardiopsis exhalans</name>
    <dbReference type="NCBI Taxonomy" id="163604"/>
    <lineage>
        <taxon>Bacteria</taxon>
        <taxon>Bacillati</taxon>
        <taxon>Actinomycetota</taxon>
        <taxon>Actinomycetes</taxon>
        <taxon>Streptosporangiales</taxon>
        <taxon>Nocardiopsidaceae</taxon>
        <taxon>Nocardiopsis</taxon>
    </lineage>
</organism>
<keyword evidence="9" id="KW-1185">Reference proteome</keyword>
<protein>
    <submittedName>
        <fullName evidence="8">MATE family efflux transporter</fullName>
    </submittedName>
</protein>
<dbReference type="CDD" id="cd12082">
    <property type="entry name" value="MATE_like"/>
    <property type="match status" value="1"/>
</dbReference>
<dbReference type="EMBL" id="CP099837">
    <property type="protein sequence ID" value="USY21845.1"/>
    <property type="molecule type" value="Genomic_DNA"/>
</dbReference>
<feature type="transmembrane region" description="Helical" evidence="7">
    <location>
        <begin position="9"/>
        <end position="29"/>
    </location>
</feature>
<dbReference type="Proteomes" id="UP001055940">
    <property type="component" value="Chromosome"/>
</dbReference>
<feature type="transmembrane region" description="Helical" evidence="7">
    <location>
        <begin position="394"/>
        <end position="413"/>
    </location>
</feature>
<evidence type="ECO:0000256" key="3">
    <source>
        <dbReference type="ARBA" id="ARBA00022475"/>
    </source>
</evidence>
<dbReference type="PANTHER" id="PTHR43549:SF2">
    <property type="entry name" value="MULTIDRUG RESISTANCE PROTEIN NORM-RELATED"/>
    <property type="match status" value="1"/>
</dbReference>
<keyword evidence="5 7" id="KW-1133">Transmembrane helix</keyword>
<feature type="transmembrane region" description="Helical" evidence="7">
    <location>
        <begin position="119"/>
        <end position="141"/>
    </location>
</feature>
<reference evidence="8" key="1">
    <citation type="submission" date="2022-06" db="EMBL/GenBank/DDBJ databases">
        <authorList>
            <person name="Ping M."/>
        </authorList>
    </citation>
    <scope>NUCLEOTIDE SEQUENCE</scope>
    <source>
        <strain evidence="8">JCM11759T</strain>
    </source>
</reference>
<evidence type="ECO:0000256" key="5">
    <source>
        <dbReference type="ARBA" id="ARBA00022989"/>
    </source>
</evidence>
<feature type="transmembrane region" description="Helical" evidence="7">
    <location>
        <begin position="325"/>
        <end position="350"/>
    </location>
</feature>
<sequence length="447" mass="45310">MGSIGGKAFPLYLSMVATVFGTMVTAGVLGHTGTAVLAAYAMTIALYNPVSMVIQGALRGSMPFVAQNAEAPEALAPTVRDSLWLALCTGLLGGAVVAAVPLVARLIGAPAETVAAFGLFPYLMAFALLANAFQACATTLLIGLGRSKQAMTVGLVGTALSVVLVPTLVVALGLDITGAGLAMLLTALVVMAVAHALLRRGTVVNGQSLGLGSPDWSGVWHIARVGLPMGSTMLIKFGVLGLLAMAVARVGAAEAAAHQVMVTLVTFVFLPATAVGQAAVPFMARAAQAAHTTQAAQITQAARDQGDDSPGSGFGEVRRTMAAGLAVALPVIALSMLLIWVAAGPIIGVFTPDPNVSSLVTALIPVVFVVVLADGMQAMPGMGLLALKRTTPTLYTFAVCFGLLALAAFPVAAAGGLAWLWWAYALANLGLVVGQGGGFLRLTRARS</sequence>
<evidence type="ECO:0000256" key="7">
    <source>
        <dbReference type="SAM" id="Phobius"/>
    </source>
</evidence>
<evidence type="ECO:0000256" key="6">
    <source>
        <dbReference type="ARBA" id="ARBA00023136"/>
    </source>
</evidence>
<keyword evidence="2" id="KW-0813">Transport</keyword>
<gene>
    <name evidence="8" type="ORF">NE857_09660</name>
</gene>
<keyword evidence="4 7" id="KW-0812">Transmembrane</keyword>
<name>A0ABY5DFQ2_9ACTN</name>
<feature type="transmembrane region" description="Helical" evidence="7">
    <location>
        <begin position="83"/>
        <end position="107"/>
    </location>
</feature>
<dbReference type="PANTHER" id="PTHR43549">
    <property type="entry name" value="MULTIDRUG RESISTANCE PROTEIN YPNP-RELATED"/>
    <property type="match status" value="1"/>
</dbReference>
<feature type="transmembrane region" description="Helical" evidence="7">
    <location>
        <begin position="258"/>
        <end position="280"/>
    </location>
</feature>